<dbReference type="Pfam" id="PF05402">
    <property type="entry name" value="PqqD"/>
    <property type="match status" value="1"/>
</dbReference>
<name>A0A0A6PLL1_9GAMM</name>
<proteinExistence type="predicted"/>
<dbReference type="Gene3D" id="1.10.10.1150">
    <property type="entry name" value="Coenzyme PQQ synthesis protein D (PqqD)"/>
    <property type="match status" value="1"/>
</dbReference>
<reference evidence="1 2" key="1">
    <citation type="journal article" date="2016" name="Front. Microbiol.">
        <title>Single-Cell (Meta-)Genomics of a Dimorphic Candidatus Thiomargarita nelsonii Reveals Genomic Plasticity.</title>
        <authorList>
            <person name="Flood B.E."/>
            <person name="Fliss P."/>
            <person name="Jones D.S."/>
            <person name="Dick G.J."/>
            <person name="Jain S."/>
            <person name="Kaster A.K."/>
            <person name="Winkel M."/>
            <person name="Mussmann M."/>
            <person name="Bailey J."/>
        </authorList>
    </citation>
    <scope>NUCLEOTIDE SEQUENCE [LARGE SCALE GENOMIC DNA]</scope>
    <source>
        <strain evidence="1">Hydrate Ridge</strain>
    </source>
</reference>
<dbReference type="AlphaFoldDB" id="A0A0A6PLL1"/>
<comment type="caution">
    <text evidence="1">The sequence shown here is derived from an EMBL/GenBank/DDBJ whole genome shotgun (WGS) entry which is preliminary data.</text>
</comment>
<dbReference type="EMBL" id="JSZA02000009">
    <property type="protein sequence ID" value="KHD11069.1"/>
    <property type="molecule type" value="Genomic_DNA"/>
</dbReference>
<dbReference type="InterPro" id="IPR008792">
    <property type="entry name" value="PQQD"/>
</dbReference>
<evidence type="ECO:0000313" key="1">
    <source>
        <dbReference type="EMBL" id="KHD11069.1"/>
    </source>
</evidence>
<gene>
    <name evidence="1" type="ORF">PN36_03420</name>
</gene>
<sequence length="93" mass="10586">MIELTTKIVQTPEILAASVDDETMAMDLESNNYYGMGRVGSHIWELLEQPLTIVELCSTLQKKFEVDSETCQRDVLPFVQQLVDEKLVRIVKA</sequence>
<evidence type="ECO:0000313" key="2">
    <source>
        <dbReference type="Proteomes" id="UP000030428"/>
    </source>
</evidence>
<accession>A0A0A6PLL1</accession>
<dbReference type="NCBIfam" id="NF033536">
    <property type="entry name" value="lasso_PqqD_Bac"/>
    <property type="match status" value="1"/>
</dbReference>
<evidence type="ECO:0008006" key="3">
    <source>
        <dbReference type="Google" id="ProtNLM"/>
    </source>
</evidence>
<protein>
    <recommendedName>
        <fullName evidence="3">Thymidylate synthase</fullName>
    </recommendedName>
</protein>
<dbReference type="InterPro" id="IPR041881">
    <property type="entry name" value="PqqD_sf"/>
</dbReference>
<dbReference type="Proteomes" id="UP000030428">
    <property type="component" value="Unassembled WGS sequence"/>
</dbReference>
<keyword evidence="2" id="KW-1185">Reference proteome</keyword>
<organism evidence="1 2">
    <name type="scientific">Candidatus Thiomargarita nelsonii</name>
    <dbReference type="NCBI Taxonomy" id="1003181"/>
    <lineage>
        <taxon>Bacteria</taxon>
        <taxon>Pseudomonadati</taxon>
        <taxon>Pseudomonadota</taxon>
        <taxon>Gammaproteobacteria</taxon>
        <taxon>Thiotrichales</taxon>
        <taxon>Thiotrichaceae</taxon>
        <taxon>Thiomargarita</taxon>
    </lineage>
</organism>